<organism evidence="2 3">
    <name type="scientific">Raoultella terrigena</name>
    <name type="common">Klebsiella terrigena</name>
    <dbReference type="NCBI Taxonomy" id="577"/>
    <lineage>
        <taxon>Bacteria</taxon>
        <taxon>Pseudomonadati</taxon>
        <taxon>Pseudomonadota</taxon>
        <taxon>Gammaproteobacteria</taxon>
        <taxon>Enterobacterales</taxon>
        <taxon>Enterobacteriaceae</taxon>
        <taxon>Klebsiella/Raoultella group</taxon>
        <taxon>Raoultella</taxon>
    </lineage>
</organism>
<gene>
    <name evidence="2" type="ORF">NCTC13098_00582</name>
</gene>
<dbReference type="AlphaFoldDB" id="A0A3P8LZW7"/>
<reference evidence="2 3" key="1">
    <citation type="submission" date="2018-12" db="EMBL/GenBank/DDBJ databases">
        <authorList>
            <consortium name="Pathogen Informatics"/>
        </authorList>
    </citation>
    <scope>NUCLEOTIDE SEQUENCE [LARGE SCALE GENOMIC DNA]</scope>
    <source>
        <strain evidence="2 3">NCTC13098</strain>
    </source>
</reference>
<evidence type="ECO:0000313" key="2">
    <source>
        <dbReference type="EMBL" id="VDR24296.1"/>
    </source>
</evidence>
<evidence type="ECO:0008006" key="4">
    <source>
        <dbReference type="Google" id="ProtNLM"/>
    </source>
</evidence>
<proteinExistence type="predicted"/>
<feature type="region of interest" description="Disordered" evidence="1">
    <location>
        <begin position="218"/>
        <end position="249"/>
    </location>
</feature>
<dbReference type="KEGG" id="rtg:NCTC13098_00582"/>
<feature type="compositionally biased region" description="Polar residues" evidence="1">
    <location>
        <begin position="233"/>
        <end position="249"/>
    </location>
</feature>
<dbReference type="Proteomes" id="UP000274346">
    <property type="component" value="Chromosome"/>
</dbReference>
<evidence type="ECO:0000256" key="1">
    <source>
        <dbReference type="SAM" id="MobiDB-lite"/>
    </source>
</evidence>
<name>A0A3P8LZW7_RAOTE</name>
<dbReference type="EMBL" id="LR131271">
    <property type="protein sequence ID" value="VDR24296.1"/>
    <property type="molecule type" value="Genomic_DNA"/>
</dbReference>
<evidence type="ECO:0000313" key="3">
    <source>
        <dbReference type="Proteomes" id="UP000274346"/>
    </source>
</evidence>
<protein>
    <recommendedName>
        <fullName evidence="4">Phage protein Gp138 N-terminal domain-containing protein</fullName>
    </recommendedName>
</protein>
<accession>A0A3P8LZW7</accession>
<sequence>MSIEQKLNFARNMNGFADRKVDAALQVAGKILPVSVVSQSGKMVTVSFDLHEPPFLLPKLTVPIFGPQYIRYPMQPGDKGIVIPADTYIGGVSGLGGGIADMTPPANLSALVFLPISNTEWQDVDGQVVTVYGPEGVMLRDSGSNTTFLLKPDSIAISTPDSFTVTVGNTVLSLTGRRWSLSGEAGHLQDSEASTSPAIMHAGWQLLLAWLNSHKHSNGNDGNDTGGRHQRLTGASRNDTPMVNTIPSM</sequence>